<gene>
    <name evidence="1" type="ORF">FSC10_03500</name>
</gene>
<sequence length="118" mass="13632">MSLKFTHKPDYFLYAQLFVRHLENYIVKHPEENTPNFNLQDIYDLFGKDFASASTNLEGILNIADEYRVETLHGDQKLIQGYSIDGKYNNLLMNLNSEAAKSLREGKPIIEPDAEIHE</sequence>
<proteinExistence type="predicted"/>
<accession>A0AAE6WUM1</accession>
<evidence type="ECO:0000313" key="1">
    <source>
        <dbReference type="EMBL" id="QIC66484.1"/>
    </source>
</evidence>
<dbReference type="AlphaFoldDB" id="A0AAE6WUM1"/>
<dbReference type="RefSeq" id="WP_005223086.1">
    <property type="nucleotide sequence ID" value="NZ_CP044463.1"/>
</dbReference>
<dbReference type="EMBL" id="CP044463">
    <property type="protein sequence ID" value="QIC66484.1"/>
    <property type="molecule type" value="Genomic_DNA"/>
</dbReference>
<dbReference type="Proteomes" id="UP000503505">
    <property type="component" value="Chromosome"/>
</dbReference>
<reference evidence="1 2" key="1">
    <citation type="submission" date="2019-09" db="EMBL/GenBank/DDBJ databases">
        <title>Non-baumannii Acinetobacter spp. carrying blaNDM-1 isolated in China.</title>
        <authorList>
            <person name="Cui C."/>
            <person name="Chen C."/>
            <person name="Sun J."/>
            <person name="Liu Y."/>
        </authorList>
    </citation>
    <scope>NUCLEOTIDE SEQUENCE [LARGE SCALE GENOMIC DNA]</scope>
    <source>
        <strain evidence="1 2">HZE23-1</strain>
    </source>
</reference>
<protein>
    <submittedName>
        <fullName evidence="1">Uncharacterized protein</fullName>
    </submittedName>
</protein>
<name>A0AAE6WUM1_9GAMM</name>
<evidence type="ECO:0000313" key="2">
    <source>
        <dbReference type="Proteomes" id="UP000503505"/>
    </source>
</evidence>
<organism evidence="1 2">
    <name type="scientific">Acinetobacter schindleri</name>
    <dbReference type="NCBI Taxonomy" id="108981"/>
    <lineage>
        <taxon>Bacteria</taxon>
        <taxon>Pseudomonadati</taxon>
        <taxon>Pseudomonadota</taxon>
        <taxon>Gammaproteobacteria</taxon>
        <taxon>Moraxellales</taxon>
        <taxon>Moraxellaceae</taxon>
        <taxon>Acinetobacter</taxon>
    </lineage>
</organism>